<protein>
    <recommendedName>
        <fullName evidence="2">Duffy-antigen binding domain-containing protein</fullName>
    </recommendedName>
</protein>
<dbReference type="SUPFAM" id="SSF140924">
    <property type="entry name" value="Duffy binding domain-like"/>
    <property type="match status" value="3"/>
</dbReference>
<reference evidence="3 4" key="1">
    <citation type="submission" date="2013-02" db="EMBL/GenBank/DDBJ databases">
        <title>The Genome Annotation of Plasmodium falciparum Tanzania (2000708).</title>
        <authorList>
            <consortium name="The Broad Institute Genome Sequencing Platform"/>
            <consortium name="The Broad Institute Genome Sequencing Center for Infectious Disease"/>
            <person name="Neafsey D."/>
            <person name="Hoffman S."/>
            <person name="Volkman S."/>
            <person name="Rosenthal P."/>
            <person name="Walker B."/>
            <person name="Young S.K."/>
            <person name="Zeng Q."/>
            <person name="Gargeya S."/>
            <person name="Fitzgerald M."/>
            <person name="Haas B."/>
            <person name="Abouelleil A."/>
            <person name="Allen A.W."/>
            <person name="Alvarado L."/>
            <person name="Arachchi H.M."/>
            <person name="Berlin A.M."/>
            <person name="Chapman S.B."/>
            <person name="Gainer-Dewar J."/>
            <person name="Goldberg J."/>
            <person name="Griggs A."/>
            <person name="Gujja S."/>
            <person name="Hansen M."/>
            <person name="Howarth C."/>
            <person name="Imamovic A."/>
            <person name="Ireland A."/>
            <person name="Larimer J."/>
            <person name="McCowan C."/>
            <person name="Murphy C."/>
            <person name="Pearson M."/>
            <person name="Poon T.W."/>
            <person name="Priest M."/>
            <person name="Roberts A."/>
            <person name="Saif S."/>
            <person name="Shea T."/>
            <person name="Sisk P."/>
            <person name="Sykes S."/>
            <person name="Wortman J."/>
            <person name="Nusbaum C."/>
            <person name="Birren B."/>
        </authorList>
    </citation>
    <scope>NUCLEOTIDE SEQUENCE [LARGE SCALE GENOMIC DNA]</scope>
    <source>
        <strain evidence="4">Tanzania (2000708)</strain>
    </source>
</reference>
<feature type="non-terminal residue" evidence="3">
    <location>
        <position position="649"/>
    </location>
</feature>
<dbReference type="Gene3D" id="1.20.1310.20">
    <property type="entry name" value="Duffy-antigen binding domain"/>
    <property type="match status" value="1"/>
</dbReference>
<dbReference type="Pfam" id="PF05424">
    <property type="entry name" value="Duffy_binding"/>
    <property type="match status" value="1"/>
</dbReference>
<evidence type="ECO:0000259" key="2">
    <source>
        <dbReference type="Pfam" id="PF05424"/>
    </source>
</evidence>
<feature type="domain" description="Duffy-antigen binding" evidence="2">
    <location>
        <begin position="490"/>
        <end position="647"/>
    </location>
</feature>
<proteinExistence type="predicted"/>
<dbReference type="InterPro" id="IPR042202">
    <property type="entry name" value="Duffy-ag-bd_sf"/>
</dbReference>
<organism evidence="3 4">
    <name type="scientific">Plasmodium falciparum Tanzania</name>
    <name type="common">2000708</name>
    <dbReference type="NCBI Taxonomy" id="1036725"/>
    <lineage>
        <taxon>Eukaryota</taxon>
        <taxon>Sar</taxon>
        <taxon>Alveolata</taxon>
        <taxon>Apicomplexa</taxon>
        <taxon>Aconoidasida</taxon>
        <taxon>Haemosporida</taxon>
        <taxon>Plasmodiidae</taxon>
        <taxon>Plasmodium</taxon>
        <taxon>Plasmodium (Laverania)</taxon>
    </lineage>
</organism>
<feature type="region of interest" description="Disordered" evidence="1">
    <location>
        <begin position="542"/>
        <end position="563"/>
    </location>
</feature>
<dbReference type="GO" id="GO:0046789">
    <property type="term" value="F:host cell surface receptor binding"/>
    <property type="evidence" value="ECO:0007669"/>
    <property type="project" value="InterPro"/>
</dbReference>
<dbReference type="GO" id="GO:0016020">
    <property type="term" value="C:membrane"/>
    <property type="evidence" value="ECO:0007669"/>
    <property type="project" value="InterPro"/>
</dbReference>
<dbReference type="AlphaFoldDB" id="A0A024VY10"/>
<evidence type="ECO:0000256" key="1">
    <source>
        <dbReference type="SAM" id="MobiDB-lite"/>
    </source>
</evidence>
<dbReference type="EMBL" id="KI926712">
    <property type="protein sequence ID" value="ETW33317.1"/>
    <property type="molecule type" value="Genomic_DNA"/>
</dbReference>
<dbReference type="Proteomes" id="UP000030708">
    <property type="component" value="Unassembled WGS sequence"/>
</dbReference>
<dbReference type="Gene3D" id="1.20.58.830">
    <property type="match status" value="2"/>
</dbReference>
<gene>
    <name evidence="3" type="ORF">PFTANZ_05964</name>
</gene>
<reference evidence="3 4" key="2">
    <citation type="submission" date="2013-02" db="EMBL/GenBank/DDBJ databases">
        <title>The Genome Sequence of Plasmodium falciparum Tanzania (2000708).</title>
        <authorList>
            <consortium name="The Broad Institute Genome Sequencing Platform"/>
            <consortium name="The Broad Institute Genome Sequencing Center for Infectious Disease"/>
            <person name="Neafsey D."/>
            <person name="Cheeseman I."/>
            <person name="Volkman S."/>
            <person name="Adams J."/>
            <person name="Walker B."/>
            <person name="Young S.K."/>
            <person name="Zeng Q."/>
            <person name="Gargeya S."/>
            <person name="Fitzgerald M."/>
            <person name="Haas B."/>
            <person name="Abouelleil A."/>
            <person name="Alvarado L."/>
            <person name="Arachchi H.M."/>
            <person name="Berlin A.M."/>
            <person name="Chapman S.B."/>
            <person name="Dewar J."/>
            <person name="Goldberg J."/>
            <person name="Griggs A."/>
            <person name="Gujja S."/>
            <person name="Hansen M."/>
            <person name="Howarth C."/>
            <person name="Imamovic A."/>
            <person name="Larimer J."/>
            <person name="McCowan C."/>
            <person name="Murphy C."/>
            <person name="Neiman D."/>
            <person name="Pearson M."/>
            <person name="Priest M."/>
            <person name="Roberts A."/>
            <person name="Saif S."/>
            <person name="Shea T."/>
            <person name="Sisk P."/>
            <person name="Sykes S."/>
            <person name="Wortman J."/>
            <person name="Nusbaum C."/>
            <person name="Birren B."/>
        </authorList>
    </citation>
    <scope>NUCLEOTIDE SEQUENCE [LARGE SCALE GENOMIC DNA]</scope>
    <source>
        <strain evidence="4">Tanzania (2000708)</strain>
    </source>
</reference>
<name>A0A024VY10_PLAFA</name>
<dbReference type="InterPro" id="IPR008602">
    <property type="entry name" value="Duffy-antigen-binding"/>
</dbReference>
<feature type="region of interest" description="Disordered" evidence="1">
    <location>
        <begin position="175"/>
        <end position="197"/>
    </location>
</feature>
<accession>A0A024VY10</accession>
<evidence type="ECO:0000313" key="3">
    <source>
        <dbReference type="EMBL" id="ETW33317.1"/>
    </source>
</evidence>
<sequence>MNNTNITDCNDGCNKNCVCFDKWIKQKEQEWNSYFFQVMDKLKKEEAKWYELKDNIKEKIKSSKGKADGKNSEGAIKVLLDHLKETATICKDNNTNEGCDPSVDSKTNSCGKNTKAGSDKVISVKQIAQYYKRKAYAQLEESGSRRALKANASLGTYKRGGSGKDFKKLCSITDKDSNDSRSASNGGPCTGKDGSGVRMKIGTPWKGEGQAMQCPTTTKPPLYIMCRDTSITPLVDYIPQRLRWMTEWAEWYCKMQKEAYDELKKECGDCKVVDGKCVKVNGDCEKCKPACEEYKRKIKPWADQWKKMEEQYKKLYEHARVDIAANGGLNTSTAIKDNEDKSVIEFLFELYKENGGEIGNPSSIKPTNGVSTLGESAAPVDTTPTVYSTAAGYIHQEMGTHMQCKEQTKFCTGGDKYAFKEPPHGYDTACSCDKNERPVPVPEKKDDCSDIKTLLDESNGGKNRINGCNPKTGNFEWICGANQFRNNQEGPCMPPRRQKLCINDLKVLKDQSSTNTEDLREAFIKCAAKEIHFLWKKYKDDKKNENSNGGTPPVDTDNELKSGKIPDDFKRQMFYTLGDYRDLCLGNDLGNAHDTKNISVTVNGILKEEKNGNTPLTADDWWEKNAESIWQGMLCALSYDTNEKTFKQN</sequence>
<evidence type="ECO:0000313" key="4">
    <source>
        <dbReference type="Proteomes" id="UP000030708"/>
    </source>
</evidence>